<dbReference type="Pfam" id="PF01077">
    <property type="entry name" value="NIR_SIR"/>
    <property type="match status" value="2"/>
</dbReference>
<keyword evidence="5 10" id="KW-0560">Oxidoreductase</keyword>
<dbReference type="GO" id="GO:0051539">
    <property type="term" value="F:4 iron, 4 sulfur cluster binding"/>
    <property type="evidence" value="ECO:0007669"/>
    <property type="project" value="UniProtKB-KW"/>
</dbReference>
<dbReference type="Pfam" id="PF03460">
    <property type="entry name" value="NIR_SIR_ferr"/>
    <property type="match status" value="2"/>
</dbReference>
<evidence type="ECO:0000256" key="1">
    <source>
        <dbReference type="ARBA" id="ARBA00010429"/>
    </source>
</evidence>
<feature type="domain" description="Nitrite/sulphite reductase 4Fe-4S" evidence="8">
    <location>
        <begin position="389"/>
        <end position="498"/>
    </location>
</feature>
<reference evidence="11" key="1">
    <citation type="journal article" date="2014" name="Sci. Data">
        <title>Genomes of diverse isolates of the marine cyanobacterium Prochlorococcus.</title>
        <authorList>
            <person name="Biller S."/>
            <person name="Berube P."/>
            <person name="Thompson J."/>
            <person name="Kelly L."/>
            <person name="Roggensack S."/>
            <person name="Awad L."/>
            <person name="Roache-Johnson K."/>
            <person name="Ding H."/>
            <person name="Giovannoni S.J."/>
            <person name="Moore L.R."/>
            <person name="Chisholm S.W."/>
        </authorList>
    </citation>
    <scope>NUCLEOTIDE SEQUENCE [LARGE SCALE GENOMIC DNA]</scope>
    <source>
        <strain evidence="11">PAC1</strain>
    </source>
</reference>
<protein>
    <submittedName>
        <fullName evidence="10">Ferredoxin--nitrite reductase</fullName>
        <ecNumber evidence="10">1.7.7.1</ecNumber>
    </submittedName>
</protein>
<evidence type="ECO:0000259" key="8">
    <source>
        <dbReference type="Pfam" id="PF01077"/>
    </source>
</evidence>
<name>A0A0A2C2R3_PROMR</name>
<evidence type="ECO:0000256" key="6">
    <source>
        <dbReference type="ARBA" id="ARBA00023004"/>
    </source>
</evidence>
<keyword evidence="4" id="KW-0479">Metal-binding</keyword>
<feature type="domain" description="Nitrite/sulphite reductase 4Fe-4S" evidence="8">
    <location>
        <begin position="135"/>
        <end position="288"/>
    </location>
</feature>
<evidence type="ECO:0000313" key="11">
    <source>
        <dbReference type="Proteomes" id="UP000030392"/>
    </source>
</evidence>
<dbReference type="InterPro" id="IPR006066">
    <property type="entry name" value="NO2/SO3_Rdtase_FeS/sirohaem_BS"/>
</dbReference>
<evidence type="ECO:0000313" key="10">
    <source>
        <dbReference type="EMBL" id="KGG20588.1"/>
    </source>
</evidence>
<dbReference type="PRINTS" id="PR00397">
    <property type="entry name" value="SIROHAEM"/>
</dbReference>
<dbReference type="Gene3D" id="3.30.413.10">
    <property type="entry name" value="Sulfite Reductase Hemoprotein, domain 1"/>
    <property type="match status" value="2"/>
</dbReference>
<dbReference type="EMBL" id="JNAX01000011">
    <property type="protein sequence ID" value="KGG20588.1"/>
    <property type="molecule type" value="Genomic_DNA"/>
</dbReference>
<dbReference type="SUPFAM" id="SSF56014">
    <property type="entry name" value="Nitrite and sulphite reductase 4Fe-4S domain-like"/>
    <property type="match status" value="2"/>
</dbReference>
<keyword evidence="3" id="KW-0349">Heme</keyword>
<dbReference type="SUPFAM" id="SSF55124">
    <property type="entry name" value="Nitrite/Sulfite reductase N-terminal domain-like"/>
    <property type="match status" value="2"/>
</dbReference>
<dbReference type="AlphaFoldDB" id="A0A0A2C2R3"/>
<dbReference type="InterPro" id="IPR051329">
    <property type="entry name" value="NIR_SIR_4Fe-4S"/>
</dbReference>
<evidence type="ECO:0000259" key="9">
    <source>
        <dbReference type="Pfam" id="PF03460"/>
    </source>
</evidence>
<dbReference type="RefSeq" id="WP_036905949.1">
    <property type="nucleotide sequence ID" value="NZ_CP138967.1"/>
</dbReference>
<evidence type="ECO:0000256" key="2">
    <source>
        <dbReference type="ARBA" id="ARBA00022485"/>
    </source>
</evidence>
<evidence type="ECO:0000256" key="4">
    <source>
        <dbReference type="ARBA" id="ARBA00022723"/>
    </source>
</evidence>
<accession>A0A0A2C2R3</accession>
<dbReference type="PANTHER" id="PTHR32439:SF0">
    <property type="entry name" value="FERREDOXIN--NITRITE REDUCTASE, CHLOROPLASTIC"/>
    <property type="match status" value="1"/>
</dbReference>
<feature type="domain" description="Nitrite/Sulfite reductase ferredoxin-like" evidence="9">
    <location>
        <begin position="60"/>
        <end position="124"/>
    </location>
</feature>
<sequence length="553" mass="62402">MVQYYLEGKKLNKVEKNKAAKDGLEIGKDIDKFAEMGWEQMDKTDLELRLKWYGMFWRPKTPGKFMLRLRIPNGIINAEQLKVIASIVARYGENGSCDITTRQNIQLRGVLISDLPEILNRLKKVNISTTQSGFDNPRNVTGNPIAGVDPEEIIDTRIYTSKMQDHLTNEGKGNSEFSNLPRKWNTAIAGSKDNFLLHNDLIFHPVKINGVLGFSVWIGGVLSSVMNEYAVPLNAWVEEEKIYELTSIILSLWRDNGERNIRPKGRFRFYLDKIGIEKFRDLIEKQYGELKEDPGSIFSDEPRSFFGIHSQKQEGKYFAGIHVPVGRLLAEDLQDLANICENFGDKEIRLTEDQNIIITGIDTNLIEEFKEQSILQKFPLEPETIAAGTVSCTGNTYCGFALTNTKDQALKISHELDKELDLKDELKIHWTGCPNSCGQAYMGGIGLTGKKAKNKEGKAVEAYDISIGGSQGPNYKLGELIKKSVPQDELKDVLKDLLISNFDAKEKIFLSKKSGSLSRFMNWFSPLGKDKPLINRANGSPDIFSKFMNRISN</sequence>
<organism evidence="10 11">
    <name type="scientific">Prochlorococcus marinus str. PAC1</name>
    <dbReference type="NCBI Taxonomy" id="59924"/>
    <lineage>
        <taxon>Bacteria</taxon>
        <taxon>Bacillati</taxon>
        <taxon>Cyanobacteriota</taxon>
        <taxon>Cyanophyceae</taxon>
        <taxon>Synechococcales</taxon>
        <taxon>Prochlorococcaceae</taxon>
        <taxon>Prochlorococcus</taxon>
    </lineage>
</organism>
<comment type="similarity">
    <text evidence="1">Belongs to the nitrite and sulfite reductase 4Fe-4S domain family.</text>
</comment>
<dbReference type="GO" id="GO:0020037">
    <property type="term" value="F:heme binding"/>
    <property type="evidence" value="ECO:0007669"/>
    <property type="project" value="InterPro"/>
</dbReference>
<keyword evidence="2" id="KW-0004">4Fe-4S</keyword>
<gene>
    <name evidence="10" type="ORF">EV03_1089</name>
</gene>
<dbReference type="EC" id="1.7.7.1" evidence="10"/>
<proteinExistence type="inferred from homology"/>
<dbReference type="Proteomes" id="UP000030392">
    <property type="component" value="Unassembled WGS sequence"/>
</dbReference>
<feature type="domain" description="Nitrite/Sulfite reductase ferredoxin-like" evidence="9">
    <location>
        <begin position="309"/>
        <end position="371"/>
    </location>
</feature>
<dbReference type="GO" id="GO:0046872">
    <property type="term" value="F:metal ion binding"/>
    <property type="evidence" value="ECO:0007669"/>
    <property type="project" value="UniProtKB-KW"/>
</dbReference>
<dbReference type="InterPro" id="IPR036136">
    <property type="entry name" value="Nit/Sulf_reduc_fer-like_dom_sf"/>
</dbReference>
<dbReference type="InterPro" id="IPR006067">
    <property type="entry name" value="NO2/SO3_Rdtase_4Fe4S_dom"/>
</dbReference>
<evidence type="ECO:0000256" key="5">
    <source>
        <dbReference type="ARBA" id="ARBA00023002"/>
    </source>
</evidence>
<dbReference type="PANTHER" id="PTHR32439">
    <property type="entry name" value="FERREDOXIN--NITRITE REDUCTASE, CHLOROPLASTIC"/>
    <property type="match status" value="1"/>
</dbReference>
<dbReference type="GO" id="GO:0048307">
    <property type="term" value="F:ferredoxin-nitrite reductase activity"/>
    <property type="evidence" value="ECO:0007669"/>
    <property type="project" value="UniProtKB-EC"/>
</dbReference>
<dbReference type="InterPro" id="IPR005117">
    <property type="entry name" value="NiRdtase/SiRdtase_haem-b_fer"/>
</dbReference>
<comment type="caution">
    <text evidence="10">The sequence shown here is derived from an EMBL/GenBank/DDBJ whole genome shotgun (WGS) entry which is preliminary data.</text>
</comment>
<evidence type="ECO:0000256" key="3">
    <source>
        <dbReference type="ARBA" id="ARBA00022617"/>
    </source>
</evidence>
<keyword evidence="7" id="KW-0411">Iron-sulfur</keyword>
<dbReference type="InterPro" id="IPR045854">
    <property type="entry name" value="NO2/SO3_Rdtase_4Fe4S_sf"/>
</dbReference>
<dbReference type="Gene3D" id="3.90.480.20">
    <property type="match status" value="1"/>
</dbReference>
<evidence type="ECO:0000256" key="7">
    <source>
        <dbReference type="ARBA" id="ARBA00023014"/>
    </source>
</evidence>
<keyword evidence="6" id="KW-0408">Iron</keyword>
<dbReference type="NCBIfam" id="NF007125">
    <property type="entry name" value="PRK09566.1"/>
    <property type="match status" value="1"/>
</dbReference>